<evidence type="ECO:0000313" key="3">
    <source>
        <dbReference type="Proteomes" id="UP000450917"/>
    </source>
</evidence>
<evidence type="ECO:0000256" key="1">
    <source>
        <dbReference type="SAM" id="MobiDB-lite"/>
    </source>
</evidence>
<feature type="region of interest" description="Disordered" evidence="1">
    <location>
        <begin position="1"/>
        <end position="32"/>
    </location>
</feature>
<dbReference type="RefSeq" id="WP_155613862.1">
    <property type="nucleotide sequence ID" value="NZ_JARTHK010000248.1"/>
</dbReference>
<proteinExistence type="predicted"/>
<protein>
    <submittedName>
        <fullName evidence="2">Uncharacterized protein</fullName>
    </submittedName>
</protein>
<evidence type="ECO:0000313" key="2">
    <source>
        <dbReference type="EMBL" id="MUG69449.1"/>
    </source>
</evidence>
<organism evidence="2 3">
    <name type="scientific">Paenibacillus validus</name>
    <dbReference type="NCBI Taxonomy" id="44253"/>
    <lineage>
        <taxon>Bacteria</taxon>
        <taxon>Bacillati</taxon>
        <taxon>Bacillota</taxon>
        <taxon>Bacilli</taxon>
        <taxon>Bacillales</taxon>
        <taxon>Paenibacillaceae</taxon>
        <taxon>Paenibacillus</taxon>
    </lineage>
</organism>
<name>A0A7X2Z6V7_9BACL</name>
<comment type="caution">
    <text evidence="2">The sequence shown here is derived from an EMBL/GenBank/DDBJ whole genome shotgun (WGS) entry which is preliminary data.</text>
</comment>
<dbReference type="EMBL" id="WNZX01000001">
    <property type="protein sequence ID" value="MUG69449.1"/>
    <property type="molecule type" value="Genomic_DNA"/>
</dbReference>
<reference evidence="2 3" key="1">
    <citation type="submission" date="2019-11" db="EMBL/GenBank/DDBJ databases">
        <title>Draft genome sequences of five Paenibacillus species of dairy origin.</title>
        <authorList>
            <person name="Olajide A.M."/>
            <person name="Chen S."/>
            <person name="Lapointe G."/>
        </authorList>
    </citation>
    <scope>NUCLEOTIDE SEQUENCE [LARGE SCALE GENOMIC DNA]</scope>
    <source>
        <strain evidence="2 3">2CS3</strain>
    </source>
</reference>
<dbReference type="Proteomes" id="UP000450917">
    <property type="component" value="Unassembled WGS sequence"/>
</dbReference>
<keyword evidence="3" id="KW-1185">Reference proteome</keyword>
<sequence length="54" mass="5503">MNAPVQPEAAGVRSAEGGRMARSGANVPPAAAEAQACCRKSVPLQAMRMALSVH</sequence>
<accession>A0A7X2Z6V7</accession>
<gene>
    <name evidence="2" type="ORF">GNP93_02040</name>
</gene>
<dbReference type="AlphaFoldDB" id="A0A7X2Z6V7"/>